<name>A0ABR4BTN0_9HELO</name>
<feature type="region of interest" description="Disordered" evidence="1">
    <location>
        <begin position="1"/>
        <end position="99"/>
    </location>
</feature>
<feature type="compositionally biased region" description="Acidic residues" evidence="1">
    <location>
        <begin position="554"/>
        <end position="563"/>
    </location>
</feature>
<feature type="compositionally biased region" description="Acidic residues" evidence="1">
    <location>
        <begin position="372"/>
        <end position="382"/>
    </location>
</feature>
<accession>A0ABR4BTN0</accession>
<gene>
    <name evidence="2" type="ORF">VTL71DRAFT_9036</name>
</gene>
<evidence type="ECO:0000313" key="2">
    <source>
        <dbReference type="EMBL" id="KAL2060984.1"/>
    </source>
</evidence>
<protein>
    <submittedName>
        <fullName evidence="2">Uncharacterized protein</fullName>
    </submittedName>
</protein>
<evidence type="ECO:0000256" key="1">
    <source>
        <dbReference type="SAM" id="MobiDB-lite"/>
    </source>
</evidence>
<feature type="compositionally biased region" description="Basic and acidic residues" evidence="1">
    <location>
        <begin position="572"/>
        <end position="581"/>
    </location>
</feature>
<feature type="region of interest" description="Disordered" evidence="1">
    <location>
        <begin position="124"/>
        <end position="275"/>
    </location>
</feature>
<feature type="compositionally biased region" description="Polar residues" evidence="1">
    <location>
        <begin position="201"/>
        <end position="210"/>
    </location>
</feature>
<dbReference type="EMBL" id="JAZHXI010000020">
    <property type="protein sequence ID" value="KAL2060984.1"/>
    <property type="molecule type" value="Genomic_DNA"/>
</dbReference>
<reference evidence="2 3" key="1">
    <citation type="journal article" date="2024" name="Commun. Biol.">
        <title>Comparative genomic analysis of thermophilic fungi reveals convergent evolutionary adaptations and gene losses.</title>
        <authorList>
            <person name="Steindorff A.S."/>
            <person name="Aguilar-Pontes M.V."/>
            <person name="Robinson A.J."/>
            <person name="Andreopoulos B."/>
            <person name="LaButti K."/>
            <person name="Kuo A."/>
            <person name="Mondo S."/>
            <person name="Riley R."/>
            <person name="Otillar R."/>
            <person name="Haridas S."/>
            <person name="Lipzen A."/>
            <person name="Grimwood J."/>
            <person name="Schmutz J."/>
            <person name="Clum A."/>
            <person name="Reid I.D."/>
            <person name="Moisan M.C."/>
            <person name="Butler G."/>
            <person name="Nguyen T.T.M."/>
            <person name="Dewar K."/>
            <person name="Conant G."/>
            <person name="Drula E."/>
            <person name="Henrissat B."/>
            <person name="Hansel C."/>
            <person name="Singer S."/>
            <person name="Hutchinson M.I."/>
            <person name="de Vries R.P."/>
            <person name="Natvig D.O."/>
            <person name="Powell A.J."/>
            <person name="Tsang A."/>
            <person name="Grigoriev I.V."/>
        </authorList>
    </citation>
    <scope>NUCLEOTIDE SEQUENCE [LARGE SCALE GENOMIC DNA]</scope>
    <source>
        <strain evidence="2 3">CBS 494.80</strain>
    </source>
</reference>
<feature type="region of interest" description="Disordered" evidence="1">
    <location>
        <begin position="432"/>
        <end position="581"/>
    </location>
</feature>
<dbReference type="Proteomes" id="UP001595075">
    <property type="component" value="Unassembled WGS sequence"/>
</dbReference>
<feature type="compositionally biased region" description="Polar residues" evidence="1">
    <location>
        <begin position="449"/>
        <end position="464"/>
    </location>
</feature>
<keyword evidence="3" id="KW-1185">Reference proteome</keyword>
<evidence type="ECO:0000313" key="3">
    <source>
        <dbReference type="Proteomes" id="UP001595075"/>
    </source>
</evidence>
<feature type="region of interest" description="Disordered" evidence="1">
    <location>
        <begin position="362"/>
        <end position="390"/>
    </location>
</feature>
<feature type="compositionally biased region" description="Polar residues" evidence="1">
    <location>
        <begin position="1"/>
        <end position="11"/>
    </location>
</feature>
<organism evidence="2 3">
    <name type="scientific">Oculimacula yallundae</name>
    <dbReference type="NCBI Taxonomy" id="86028"/>
    <lineage>
        <taxon>Eukaryota</taxon>
        <taxon>Fungi</taxon>
        <taxon>Dikarya</taxon>
        <taxon>Ascomycota</taxon>
        <taxon>Pezizomycotina</taxon>
        <taxon>Leotiomycetes</taxon>
        <taxon>Helotiales</taxon>
        <taxon>Ploettnerulaceae</taxon>
        <taxon>Oculimacula</taxon>
    </lineage>
</organism>
<comment type="caution">
    <text evidence="2">The sequence shown here is derived from an EMBL/GenBank/DDBJ whole genome shotgun (WGS) entry which is preliminary data.</text>
</comment>
<feature type="compositionally biased region" description="Pro residues" evidence="1">
    <location>
        <begin position="485"/>
        <end position="495"/>
    </location>
</feature>
<feature type="compositionally biased region" description="Polar residues" evidence="1">
    <location>
        <begin position="224"/>
        <end position="235"/>
    </location>
</feature>
<proteinExistence type="predicted"/>
<feature type="compositionally biased region" description="Polar residues" evidence="1">
    <location>
        <begin position="81"/>
        <end position="94"/>
    </location>
</feature>
<sequence>MDDPQSSTEVTATAPPAPEQGVSEGKNNEKEISTVNAGLESSGLPGPDPRIYRPPVAAGRTRLPSQPRRLRVEPTPASVPVTASSVKNEEATQTQEDDRRYEAIECFAEPQRSPVAPRASLGRLDQFSIPGPHGSKSFRSILTEEGCQPRAYESPYGNIPAQVSAPIPQATQNPPPATQPFRHAEPQLTFPPAVPHYNPQPFASKSQSGFGPSPIDPNGARPYAQNSSTATTISSPDARPGSTEGVNNRPTRRRKRNSPDTGGRTVLRRPRKGGARAVKFVQVGPEEMFEHPPPNPWPVHAAYEEETSAEKGLRQQWSMLRNKRLIEGRGALEMLRYEQEKRRKQDEKAEARMKKRLMHQDGLGGFEKPIPIDDDDDEDDNECGNGAARRYHDRLEIQPIGGIQLAPLKNSSQRSLPPGRLEPLAAFNARFHPSPHPYGHPKHPLFGLANNQQTSSEPRQTYASPDNGAHGEDCLMGYGSQVPFNPSPLASPPKAPTLTRKSIADILHSQLLKTHKPEPHVAQSTQQTAQTEDKTKKAKEKSSAGPMTTTPDPVNDEAADSDDGSSSSSLLPDHRGLFSPI</sequence>